<feature type="transmembrane region" description="Helical" evidence="6">
    <location>
        <begin position="322"/>
        <end position="341"/>
    </location>
</feature>
<keyword evidence="3 6" id="KW-0812">Transmembrane</keyword>
<feature type="transmembrane region" description="Helical" evidence="6">
    <location>
        <begin position="140"/>
        <end position="163"/>
    </location>
</feature>
<gene>
    <name evidence="7" type="ORF">LMF89_01775</name>
</gene>
<comment type="caution">
    <text evidence="7">The sequence shown here is derived from an EMBL/GenBank/DDBJ whole genome shotgun (WGS) entry which is preliminary data.</text>
</comment>
<evidence type="ECO:0000256" key="2">
    <source>
        <dbReference type="ARBA" id="ARBA00022475"/>
    </source>
</evidence>
<evidence type="ECO:0000256" key="1">
    <source>
        <dbReference type="ARBA" id="ARBA00004651"/>
    </source>
</evidence>
<evidence type="ECO:0000256" key="5">
    <source>
        <dbReference type="ARBA" id="ARBA00023136"/>
    </source>
</evidence>
<reference evidence="7" key="1">
    <citation type="submission" date="2021-11" db="EMBL/GenBank/DDBJ databases">
        <title>Description of a new species Pelosinus isolated from the bottom sediments of Lake Baikal.</title>
        <authorList>
            <person name="Zakharyuk A."/>
        </authorList>
    </citation>
    <scope>NUCLEOTIDE SEQUENCE</scope>
    <source>
        <strain evidence="7">Bkl1</strain>
    </source>
</reference>
<dbReference type="PANTHER" id="PTHR30250:SF11">
    <property type="entry name" value="O-ANTIGEN TRANSPORTER-RELATED"/>
    <property type="match status" value="1"/>
</dbReference>
<feature type="transmembrane region" description="Helical" evidence="6">
    <location>
        <begin position="413"/>
        <end position="430"/>
    </location>
</feature>
<protein>
    <submittedName>
        <fullName evidence="7">Oligosaccharide flippase family protein</fullName>
    </submittedName>
</protein>
<name>A0ABS8HLS4_9FIRM</name>
<sequence length="472" mass="53535">MTRNIQLLKNTVIYFIGNFSSSLLSFLFLPLYTRYLSPEDYGKIDIIFAFSFIVSPIITMQVSFACYRYLLDAQDDRARKTIISNTLAVTLTGYLCFILAYELLNSLVYIEFSLAIMLYVLLGGMALLVQTLARGFKENILYSVLGVVSTIVLLAGNIVFIIGLNLKSLALLLSPVCANVMVIFIGLYKLRLIRFFDVKLINKKSIKELLTYSAPLVPDAVCWWLLFSFGRVFLNYYYSAAEVGILAVANKFPTALTSLYSIFALAWKENAIAEYDSPDRDEYYSDIYNRQIVVILCGILILLPATRLSIEFILDPSYQAAYQYIPLLFMSSALSMMAGFWGSGFESAQKTSGIMISTLYAFVVNALINIILVPAFSIYGVAIANIAAFATLYSIRVIRSRPFFTITTDKRRIIPLLSFTIIFCFLYYVPNMLLQGGLVCSSIVIFFIYHRQIVHQFMQYMRVLIQKRSMQL</sequence>
<feature type="transmembrane region" description="Helical" evidence="6">
    <location>
        <begin position="107"/>
        <end position="128"/>
    </location>
</feature>
<evidence type="ECO:0000313" key="8">
    <source>
        <dbReference type="Proteomes" id="UP001165492"/>
    </source>
</evidence>
<dbReference type="PANTHER" id="PTHR30250">
    <property type="entry name" value="PST FAMILY PREDICTED COLANIC ACID TRANSPORTER"/>
    <property type="match status" value="1"/>
</dbReference>
<keyword evidence="8" id="KW-1185">Reference proteome</keyword>
<keyword evidence="2" id="KW-1003">Cell membrane</keyword>
<dbReference type="EMBL" id="JAJHJB010000002">
    <property type="protein sequence ID" value="MCC5464089.1"/>
    <property type="molecule type" value="Genomic_DNA"/>
</dbReference>
<feature type="transmembrane region" description="Helical" evidence="6">
    <location>
        <begin position="436"/>
        <end position="454"/>
    </location>
</feature>
<evidence type="ECO:0000256" key="4">
    <source>
        <dbReference type="ARBA" id="ARBA00022989"/>
    </source>
</evidence>
<evidence type="ECO:0000256" key="3">
    <source>
        <dbReference type="ARBA" id="ARBA00022692"/>
    </source>
</evidence>
<feature type="transmembrane region" description="Helical" evidence="6">
    <location>
        <begin position="169"/>
        <end position="188"/>
    </location>
</feature>
<evidence type="ECO:0000256" key="6">
    <source>
        <dbReference type="SAM" id="Phobius"/>
    </source>
</evidence>
<dbReference type="InterPro" id="IPR050833">
    <property type="entry name" value="Poly_Biosynth_Transport"/>
</dbReference>
<keyword evidence="4 6" id="KW-1133">Transmembrane helix</keyword>
<dbReference type="RefSeq" id="WP_229533610.1">
    <property type="nucleotide sequence ID" value="NZ_JAJHJB010000002.1"/>
</dbReference>
<proteinExistence type="predicted"/>
<feature type="transmembrane region" description="Helical" evidence="6">
    <location>
        <begin position="378"/>
        <end position="398"/>
    </location>
</feature>
<comment type="subcellular location">
    <subcellularLocation>
        <location evidence="1">Cell membrane</location>
        <topology evidence="1">Multi-pass membrane protein</topology>
    </subcellularLocation>
</comment>
<organism evidence="7 8">
    <name type="scientific">Pelosinus baikalensis</name>
    <dbReference type="NCBI Taxonomy" id="2892015"/>
    <lineage>
        <taxon>Bacteria</taxon>
        <taxon>Bacillati</taxon>
        <taxon>Bacillota</taxon>
        <taxon>Negativicutes</taxon>
        <taxon>Selenomonadales</taxon>
        <taxon>Sporomusaceae</taxon>
        <taxon>Pelosinus</taxon>
    </lineage>
</organism>
<dbReference type="InterPro" id="IPR002797">
    <property type="entry name" value="Polysacc_synth"/>
</dbReference>
<feature type="transmembrane region" description="Helical" evidence="6">
    <location>
        <begin position="353"/>
        <end position="372"/>
    </location>
</feature>
<feature type="transmembrane region" description="Helical" evidence="6">
    <location>
        <begin position="12"/>
        <end position="32"/>
    </location>
</feature>
<dbReference type="Proteomes" id="UP001165492">
    <property type="component" value="Unassembled WGS sequence"/>
</dbReference>
<feature type="transmembrane region" description="Helical" evidence="6">
    <location>
        <begin position="288"/>
        <end position="310"/>
    </location>
</feature>
<accession>A0ABS8HLS4</accession>
<dbReference type="Pfam" id="PF01943">
    <property type="entry name" value="Polysacc_synt"/>
    <property type="match status" value="1"/>
</dbReference>
<evidence type="ECO:0000313" key="7">
    <source>
        <dbReference type="EMBL" id="MCC5464089.1"/>
    </source>
</evidence>
<keyword evidence="5 6" id="KW-0472">Membrane</keyword>
<feature type="transmembrane region" description="Helical" evidence="6">
    <location>
        <begin position="245"/>
        <end position="267"/>
    </location>
</feature>
<feature type="transmembrane region" description="Helical" evidence="6">
    <location>
        <begin position="44"/>
        <end position="70"/>
    </location>
</feature>
<feature type="transmembrane region" description="Helical" evidence="6">
    <location>
        <begin position="82"/>
        <end position="101"/>
    </location>
</feature>
<feature type="transmembrane region" description="Helical" evidence="6">
    <location>
        <begin position="209"/>
        <end position="233"/>
    </location>
</feature>